<dbReference type="InterPro" id="IPR029063">
    <property type="entry name" value="SAM-dependent_MTases_sf"/>
</dbReference>
<dbReference type="PANTHER" id="PTHR33375">
    <property type="entry name" value="CHROMOSOME-PARTITIONING PROTEIN PARB-RELATED"/>
    <property type="match status" value="1"/>
</dbReference>
<dbReference type="GO" id="GO:0008170">
    <property type="term" value="F:N-methyltransferase activity"/>
    <property type="evidence" value="ECO:0007669"/>
    <property type="project" value="InterPro"/>
</dbReference>
<evidence type="ECO:0000313" key="5">
    <source>
        <dbReference type="EMBL" id="MCB6828353.1"/>
    </source>
</evidence>
<keyword evidence="2" id="KW-0808">Transferase</keyword>
<evidence type="ECO:0000259" key="4">
    <source>
        <dbReference type="SMART" id="SM00470"/>
    </source>
</evidence>
<evidence type="ECO:0000256" key="2">
    <source>
        <dbReference type="ARBA" id="ARBA00022679"/>
    </source>
</evidence>
<dbReference type="InterPro" id="IPR002941">
    <property type="entry name" value="DNA_methylase_N4/N6"/>
</dbReference>
<evidence type="ECO:0000313" key="6">
    <source>
        <dbReference type="Proteomes" id="UP001198190"/>
    </source>
</evidence>
<organism evidence="5 6">
    <name type="scientific">Megamonas funiformis</name>
    <dbReference type="NCBI Taxonomy" id="437897"/>
    <lineage>
        <taxon>Bacteria</taxon>
        <taxon>Bacillati</taxon>
        <taxon>Bacillota</taxon>
        <taxon>Negativicutes</taxon>
        <taxon>Selenomonadales</taxon>
        <taxon>Selenomonadaceae</taxon>
        <taxon>Megamonas</taxon>
    </lineage>
</organism>
<feature type="domain" description="ParB-like N-terminal" evidence="4">
    <location>
        <begin position="6"/>
        <end position="91"/>
    </location>
</feature>
<dbReference type="InterPro" id="IPR050336">
    <property type="entry name" value="Chromosome_partition/occlusion"/>
</dbReference>
<dbReference type="InterPro" id="IPR036086">
    <property type="entry name" value="ParB/Sulfiredoxin_sf"/>
</dbReference>
<dbReference type="InterPro" id="IPR003115">
    <property type="entry name" value="ParB_N"/>
</dbReference>
<dbReference type="GO" id="GO:0003677">
    <property type="term" value="F:DNA binding"/>
    <property type="evidence" value="ECO:0007669"/>
    <property type="project" value="InterPro"/>
</dbReference>
<dbReference type="GO" id="GO:0045881">
    <property type="term" value="P:positive regulation of sporulation resulting in formation of a cellular spore"/>
    <property type="evidence" value="ECO:0007669"/>
    <property type="project" value="TreeGrafter"/>
</dbReference>
<accession>A0AAW4UBF2</accession>
<evidence type="ECO:0000256" key="3">
    <source>
        <dbReference type="ARBA" id="ARBA00022747"/>
    </source>
</evidence>
<dbReference type="SMART" id="SM00470">
    <property type="entry name" value="ParB"/>
    <property type="match status" value="1"/>
</dbReference>
<dbReference type="CDD" id="cd16402">
    <property type="entry name" value="ParB_N_like_MT"/>
    <property type="match status" value="1"/>
</dbReference>
<sequence>MDIKIIYKPTDKIVPYENNPRLNDEAVEPVANSIKQFGFKVPIIIDSSNVIVAGHTRLKAAKQLGMDKVPCIIASDLTEEQIKAFRLADNKVSEFSSWDYEKLEEELANIASINMSVFDFDMSELNDIVEDLDEDIVCDSEVEKVSLSEKFLFTPTSVLNTRCAQWQERKRAWFKYGIKSDLSRENIKTTGSAAGSVPRFYEYKEKCEKEIGRKLSVAEFTDDYLHKYMKEDSLLKVTNTGGMLSVFDPVLCELMYYWFSFDKAKILDPFAGGSVRGIIASKLNRQYTGVDLRKEQIEANINQGDELLSKDDIKPKWICGNSLNIAKLAKGEYDFIFSCPPYYDLEIYSDDKEDLSNQTYEDFLSMYRKIIFDSVSMLKDNRFACFVVGDIRNRKTGMYRNFVSETIAAFNNAGMELYNEIILLTTLGSLPIRMGRGFSISRKVGKTHQNVLVFYKGDQKKIRDLYGDIDILEISNEELDI</sequence>
<dbReference type="AlphaFoldDB" id="A0AAW4UBF2"/>
<keyword evidence="1" id="KW-0489">Methyltransferase</keyword>
<dbReference type="CDD" id="cd02440">
    <property type="entry name" value="AdoMet_MTases"/>
    <property type="match status" value="1"/>
</dbReference>
<dbReference type="RefSeq" id="WP_218138522.1">
    <property type="nucleotide sequence ID" value="NZ_JAJCGD010000014.1"/>
</dbReference>
<dbReference type="GO" id="GO:0007059">
    <property type="term" value="P:chromosome segregation"/>
    <property type="evidence" value="ECO:0007669"/>
    <property type="project" value="TreeGrafter"/>
</dbReference>
<keyword evidence="3" id="KW-0680">Restriction system</keyword>
<reference evidence="5" key="1">
    <citation type="submission" date="2021-10" db="EMBL/GenBank/DDBJ databases">
        <title>Collection of gut derived symbiotic bacterial strains cultured from healthy donors.</title>
        <authorList>
            <person name="Lin H."/>
            <person name="Littmann E."/>
            <person name="Claire K."/>
            <person name="Pamer E."/>
        </authorList>
    </citation>
    <scope>NUCLEOTIDE SEQUENCE</scope>
    <source>
        <strain evidence="5">MSK.7.16</strain>
    </source>
</reference>
<dbReference type="Proteomes" id="UP001198190">
    <property type="component" value="Unassembled WGS sequence"/>
</dbReference>
<dbReference type="Pfam" id="PF02195">
    <property type="entry name" value="ParB_N"/>
    <property type="match status" value="1"/>
</dbReference>
<comment type="caution">
    <text evidence="5">The sequence shown here is derived from an EMBL/GenBank/DDBJ whole genome shotgun (WGS) entry which is preliminary data.</text>
</comment>
<dbReference type="Pfam" id="PF01555">
    <property type="entry name" value="N6_N4_Mtase"/>
    <property type="match status" value="1"/>
</dbReference>
<dbReference type="GO" id="GO:0032259">
    <property type="term" value="P:methylation"/>
    <property type="evidence" value="ECO:0007669"/>
    <property type="project" value="UniProtKB-KW"/>
</dbReference>
<dbReference type="GO" id="GO:0005694">
    <property type="term" value="C:chromosome"/>
    <property type="evidence" value="ECO:0007669"/>
    <property type="project" value="TreeGrafter"/>
</dbReference>
<dbReference type="Gene3D" id="3.40.50.150">
    <property type="entry name" value="Vaccinia Virus protein VP39"/>
    <property type="match status" value="2"/>
</dbReference>
<protein>
    <submittedName>
        <fullName evidence="5">ParB N-terminal domain-containing protein</fullName>
    </submittedName>
</protein>
<dbReference type="SUPFAM" id="SSF53335">
    <property type="entry name" value="S-adenosyl-L-methionine-dependent methyltransferases"/>
    <property type="match status" value="2"/>
</dbReference>
<name>A0AAW4UBF2_9FIRM</name>
<evidence type="ECO:0000256" key="1">
    <source>
        <dbReference type="ARBA" id="ARBA00022603"/>
    </source>
</evidence>
<gene>
    <name evidence="5" type="ORF">LIY65_06550</name>
</gene>
<proteinExistence type="predicted"/>
<dbReference type="EMBL" id="JAJCGD010000014">
    <property type="protein sequence ID" value="MCB6828353.1"/>
    <property type="molecule type" value="Genomic_DNA"/>
</dbReference>
<dbReference type="GO" id="GO:0009307">
    <property type="term" value="P:DNA restriction-modification system"/>
    <property type="evidence" value="ECO:0007669"/>
    <property type="project" value="UniProtKB-KW"/>
</dbReference>
<dbReference type="PANTHER" id="PTHR33375:SF1">
    <property type="entry name" value="CHROMOSOME-PARTITIONING PROTEIN PARB-RELATED"/>
    <property type="match status" value="1"/>
</dbReference>
<dbReference type="Gene3D" id="3.90.1530.10">
    <property type="entry name" value="Conserved hypothetical protein from pyrococcus furiosus pfu- 392566-001, ParB domain"/>
    <property type="match status" value="1"/>
</dbReference>
<dbReference type="SUPFAM" id="SSF110849">
    <property type="entry name" value="ParB/Sulfiredoxin"/>
    <property type="match status" value="1"/>
</dbReference>